<evidence type="ECO:0000313" key="11">
    <source>
        <dbReference type="EMBL" id="MBP3944442.1"/>
    </source>
</evidence>
<evidence type="ECO:0000256" key="5">
    <source>
        <dbReference type="ARBA" id="ARBA00038437"/>
    </source>
</evidence>
<dbReference type="PROSITE" id="PS51195">
    <property type="entry name" value="Q_MOTIF"/>
    <property type="match status" value="1"/>
</dbReference>
<keyword evidence="12" id="KW-1185">Reference proteome</keyword>
<feature type="domain" description="Helicase ATP-binding" evidence="8">
    <location>
        <begin position="32"/>
        <end position="207"/>
    </location>
</feature>
<comment type="similarity">
    <text evidence="5 7">Belongs to the DEAD box helicase family.</text>
</comment>
<dbReference type="PANTHER" id="PTHR47959:SF13">
    <property type="entry name" value="ATP-DEPENDENT RNA HELICASE RHLE"/>
    <property type="match status" value="1"/>
</dbReference>
<dbReference type="GO" id="GO:0003724">
    <property type="term" value="F:RNA helicase activity"/>
    <property type="evidence" value="ECO:0007669"/>
    <property type="project" value="InterPro"/>
</dbReference>
<feature type="domain" description="Helicase C-terminal" evidence="9">
    <location>
        <begin position="220"/>
        <end position="380"/>
    </location>
</feature>
<dbReference type="CDD" id="cd18787">
    <property type="entry name" value="SF2_C_DEAD"/>
    <property type="match status" value="1"/>
</dbReference>
<dbReference type="Pfam" id="PF00270">
    <property type="entry name" value="DEAD"/>
    <property type="match status" value="1"/>
</dbReference>
<sequence length="382" mass="42779">MAFEHLGLSSYLIASIKQAGLTQPAPIQELAVPKILDGQHLMAIAPTGSGKTASYVWPILNQLQEQKILRNRAIHSLVLVPTRELADQVLQEFNTYKLRLKREIKTMAVYGGVSINPQMKAMLGVEILIATPGRLLDLLEKNALSLSNLQFLVIDEADKLLYTGFEEELDRILKSCPKKLQTLLFSATKSQKIEAITARIGVVPTCIEVEGLPQAKEQLAIKQVAYQVSEERKGPFLRYLIKSKQVNKVLIFVSAIHTAEKLMTKLKRNKILATTINSQKSQSARLITLEEFKRGKIQVLIATDLIGRGIHIEELETVINYELPRSPQDYIHRIGRTGRAGKEGVAISLISPEEEQHFALIQKKNKLEIPLLSTEEVNLHGY</sequence>
<dbReference type="GO" id="GO:0005829">
    <property type="term" value="C:cytosol"/>
    <property type="evidence" value="ECO:0007669"/>
    <property type="project" value="TreeGrafter"/>
</dbReference>
<dbReference type="InterPro" id="IPR044742">
    <property type="entry name" value="DEAD/DEAH_RhlB"/>
</dbReference>
<evidence type="ECO:0000259" key="10">
    <source>
        <dbReference type="PROSITE" id="PS51195"/>
    </source>
</evidence>
<accession>A0A8T4HBP7</accession>
<dbReference type="SUPFAM" id="SSF52540">
    <property type="entry name" value="P-loop containing nucleoside triphosphate hydrolases"/>
    <property type="match status" value="1"/>
</dbReference>
<dbReference type="CDD" id="cd00268">
    <property type="entry name" value="DEADc"/>
    <property type="match status" value="1"/>
</dbReference>
<evidence type="ECO:0000256" key="4">
    <source>
        <dbReference type="ARBA" id="ARBA00022840"/>
    </source>
</evidence>
<dbReference type="InterPro" id="IPR050079">
    <property type="entry name" value="DEAD_box_RNA_helicase"/>
</dbReference>
<dbReference type="AlphaFoldDB" id="A0A8T4HBP7"/>
<dbReference type="GO" id="GO:0005524">
    <property type="term" value="F:ATP binding"/>
    <property type="evidence" value="ECO:0007669"/>
    <property type="project" value="UniProtKB-KW"/>
</dbReference>
<dbReference type="PROSITE" id="PS51194">
    <property type="entry name" value="HELICASE_CTER"/>
    <property type="match status" value="1"/>
</dbReference>
<reference evidence="11" key="1">
    <citation type="submission" date="2021-03" db="EMBL/GenBank/DDBJ databases">
        <authorList>
            <person name="Lu T."/>
            <person name="Wang Q."/>
            <person name="Han X."/>
        </authorList>
    </citation>
    <scope>NUCLEOTIDE SEQUENCE</scope>
    <source>
        <strain evidence="11">WQ 2009</strain>
    </source>
</reference>
<evidence type="ECO:0000313" key="12">
    <source>
        <dbReference type="Proteomes" id="UP000679691"/>
    </source>
</evidence>
<protein>
    <submittedName>
        <fullName evidence="11">DEAD/DEAH box helicase</fullName>
    </submittedName>
</protein>
<keyword evidence="2 7" id="KW-0378">Hydrolase</keyword>
<dbReference type="GO" id="GO:0016787">
    <property type="term" value="F:hydrolase activity"/>
    <property type="evidence" value="ECO:0007669"/>
    <property type="project" value="UniProtKB-KW"/>
</dbReference>
<dbReference type="GO" id="GO:0003676">
    <property type="term" value="F:nucleic acid binding"/>
    <property type="evidence" value="ECO:0007669"/>
    <property type="project" value="InterPro"/>
</dbReference>
<dbReference type="SMART" id="SM00490">
    <property type="entry name" value="HELICc"/>
    <property type="match status" value="1"/>
</dbReference>
<evidence type="ECO:0000256" key="6">
    <source>
        <dbReference type="PROSITE-ProRule" id="PRU00552"/>
    </source>
</evidence>
<keyword evidence="1 7" id="KW-0547">Nucleotide-binding</keyword>
<evidence type="ECO:0000259" key="8">
    <source>
        <dbReference type="PROSITE" id="PS51192"/>
    </source>
</evidence>
<evidence type="ECO:0000256" key="7">
    <source>
        <dbReference type="RuleBase" id="RU000492"/>
    </source>
</evidence>
<name>A0A8T4HBP7_9SPHI</name>
<feature type="domain" description="DEAD-box RNA helicase Q" evidence="10">
    <location>
        <begin position="1"/>
        <end position="29"/>
    </location>
</feature>
<dbReference type="PANTHER" id="PTHR47959">
    <property type="entry name" value="ATP-DEPENDENT RNA HELICASE RHLE-RELATED"/>
    <property type="match status" value="1"/>
</dbReference>
<comment type="caution">
    <text evidence="11">The sequence shown here is derived from an EMBL/GenBank/DDBJ whole genome shotgun (WGS) entry which is preliminary data.</text>
</comment>
<organism evidence="11 12">
    <name type="scientific">Rhinopithecimicrobium faecis</name>
    <dbReference type="NCBI Taxonomy" id="2820698"/>
    <lineage>
        <taxon>Bacteria</taxon>
        <taxon>Pseudomonadati</taxon>
        <taxon>Bacteroidota</taxon>
        <taxon>Sphingobacteriia</taxon>
        <taxon>Sphingobacteriales</taxon>
        <taxon>Sphingobacteriaceae</taxon>
        <taxon>Rhinopithecimicrobium</taxon>
    </lineage>
</organism>
<evidence type="ECO:0000259" key="9">
    <source>
        <dbReference type="PROSITE" id="PS51194"/>
    </source>
</evidence>
<keyword evidence="3 7" id="KW-0347">Helicase</keyword>
<proteinExistence type="inferred from homology"/>
<dbReference type="PROSITE" id="PS51192">
    <property type="entry name" value="HELICASE_ATP_BIND_1"/>
    <property type="match status" value="1"/>
</dbReference>
<dbReference type="InterPro" id="IPR011545">
    <property type="entry name" value="DEAD/DEAH_box_helicase_dom"/>
</dbReference>
<keyword evidence="4 7" id="KW-0067">ATP-binding</keyword>
<dbReference type="InterPro" id="IPR027417">
    <property type="entry name" value="P-loop_NTPase"/>
</dbReference>
<dbReference type="EMBL" id="JAGKSB010000018">
    <property type="protein sequence ID" value="MBP3944442.1"/>
    <property type="molecule type" value="Genomic_DNA"/>
</dbReference>
<evidence type="ECO:0000256" key="1">
    <source>
        <dbReference type="ARBA" id="ARBA00022741"/>
    </source>
</evidence>
<dbReference type="InterPro" id="IPR014014">
    <property type="entry name" value="RNA_helicase_DEAD_Q_motif"/>
</dbReference>
<dbReference type="InterPro" id="IPR014001">
    <property type="entry name" value="Helicase_ATP-bd"/>
</dbReference>
<evidence type="ECO:0000256" key="2">
    <source>
        <dbReference type="ARBA" id="ARBA00022801"/>
    </source>
</evidence>
<feature type="short sequence motif" description="Q motif" evidence="6">
    <location>
        <begin position="1"/>
        <end position="29"/>
    </location>
</feature>
<dbReference type="SMART" id="SM00487">
    <property type="entry name" value="DEXDc"/>
    <property type="match status" value="1"/>
</dbReference>
<dbReference type="Gene3D" id="3.40.50.300">
    <property type="entry name" value="P-loop containing nucleotide triphosphate hydrolases"/>
    <property type="match status" value="2"/>
</dbReference>
<gene>
    <name evidence="11" type="ORF">J5U18_12915</name>
</gene>
<evidence type="ECO:0000256" key="3">
    <source>
        <dbReference type="ARBA" id="ARBA00022806"/>
    </source>
</evidence>
<dbReference type="PROSITE" id="PS00039">
    <property type="entry name" value="DEAD_ATP_HELICASE"/>
    <property type="match status" value="1"/>
</dbReference>
<dbReference type="InterPro" id="IPR000629">
    <property type="entry name" value="RNA-helicase_DEAD-box_CS"/>
</dbReference>
<dbReference type="RefSeq" id="WP_353547955.1">
    <property type="nucleotide sequence ID" value="NZ_JAGKSB010000018.1"/>
</dbReference>
<dbReference type="Pfam" id="PF00271">
    <property type="entry name" value="Helicase_C"/>
    <property type="match status" value="1"/>
</dbReference>
<dbReference type="Proteomes" id="UP000679691">
    <property type="component" value="Unassembled WGS sequence"/>
</dbReference>
<dbReference type="InterPro" id="IPR001650">
    <property type="entry name" value="Helicase_C-like"/>
</dbReference>